<keyword evidence="1" id="KW-0808">Transferase</keyword>
<name>A0ABR9D4M9_9GAMM</name>
<dbReference type="InterPro" id="IPR022484">
    <property type="entry name" value="PEP-CTERM/exosrtase_acylTfrase"/>
</dbReference>
<dbReference type="EMBL" id="JACXSS010000001">
    <property type="protein sequence ID" value="MBD9357741.1"/>
    <property type="molecule type" value="Genomic_DNA"/>
</dbReference>
<keyword evidence="2" id="KW-1185">Reference proteome</keyword>
<evidence type="ECO:0000313" key="1">
    <source>
        <dbReference type="EMBL" id="MBD9357741.1"/>
    </source>
</evidence>
<gene>
    <name evidence="1" type="ORF">IE877_18025</name>
</gene>
<reference evidence="1 2" key="1">
    <citation type="submission" date="2020-09" db="EMBL/GenBank/DDBJ databases">
        <title>Methylomonas albis sp. nov. and Methylomonas fluvii sp. nov.: Two cold-adapted methanotrophs from the River Elbe and an amended description of Methylovulum psychrotolerans strain Eb1.</title>
        <authorList>
            <person name="Bussmann I.K."/>
            <person name="Klings K.-W."/>
            <person name="Warnstedt J."/>
            <person name="Hoppert M."/>
            <person name="Saborowski A."/>
            <person name="Horn F."/>
            <person name="Liebner S."/>
        </authorList>
    </citation>
    <scope>NUCLEOTIDE SEQUENCE [LARGE SCALE GENOMIC DNA]</scope>
    <source>
        <strain evidence="1 2">EbA</strain>
    </source>
</reference>
<proteinExistence type="predicted"/>
<accession>A0ABR9D4M9</accession>
<organism evidence="1 2">
    <name type="scientific">Methylomonas albis</name>
    <dbReference type="NCBI Taxonomy" id="1854563"/>
    <lineage>
        <taxon>Bacteria</taxon>
        <taxon>Pseudomonadati</taxon>
        <taxon>Pseudomonadota</taxon>
        <taxon>Gammaproteobacteria</taxon>
        <taxon>Methylococcales</taxon>
        <taxon>Methylococcaceae</taxon>
        <taxon>Methylomonas</taxon>
    </lineage>
</organism>
<protein>
    <submittedName>
        <fullName evidence="1">PEP-CTERM/exosortase system-associated acyltransferase</fullName>
    </submittedName>
</protein>
<dbReference type="NCBIfam" id="TIGR03694">
    <property type="entry name" value="exosort_acyl"/>
    <property type="match status" value="1"/>
</dbReference>
<dbReference type="SUPFAM" id="SSF55729">
    <property type="entry name" value="Acyl-CoA N-acyltransferases (Nat)"/>
    <property type="match status" value="1"/>
</dbReference>
<dbReference type="Proteomes" id="UP000652176">
    <property type="component" value="Unassembled WGS sequence"/>
</dbReference>
<dbReference type="Pfam" id="PF13444">
    <property type="entry name" value="Acetyltransf_5"/>
    <property type="match status" value="1"/>
</dbReference>
<comment type="caution">
    <text evidence="1">The sequence shown here is derived from an EMBL/GenBank/DDBJ whole genome shotgun (WGS) entry which is preliminary data.</text>
</comment>
<sequence>MPTIIDAFDEYFEMLPAISDDLKKEVYKLRYQVYCIETGFEDPANHQDEAEYDDFDDSSIHYLIRHKRFDTYAATTRLILPNKKNPERLFPIELHSQIQIPEAFKGIPRMALGEVSRFCVSKDFKRRKKESGTLTGISPDTDAYYSEDERRTFPHITIALIACLVKISAEHGIDYWYAVMEPALLRFLSTLGIHFIHIGPLTDYHGKRQPGIIKVSDLLEGVAKKNPELLEMLTFRGQYLQSFN</sequence>
<dbReference type="RefSeq" id="WP_192376001.1">
    <property type="nucleotide sequence ID" value="NZ_CAJHIV010000001.1"/>
</dbReference>
<keyword evidence="1" id="KW-0012">Acyltransferase</keyword>
<dbReference type="Gene3D" id="3.40.630.30">
    <property type="match status" value="1"/>
</dbReference>
<evidence type="ECO:0000313" key="2">
    <source>
        <dbReference type="Proteomes" id="UP000652176"/>
    </source>
</evidence>
<dbReference type="InterPro" id="IPR016181">
    <property type="entry name" value="Acyl_CoA_acyltransferase"/>
</dbReference>
<dbReference type="GO" id="GO:0016746">
    <property type="term" value="F:acyltransferase activity"/>
    <property type="evidence" value="ECO:0007669"/>
    <property type="project" value="UniProtKB-KW"/>
</dbReference>